<dbReference type="InterPro" id="IPR052469">
    <property type="entry name" value="MEIOB"/>
</dbReference>
<dbReference type="Pfam" id="PF24903">
    <property type="entry name" value="OB_MEIOB_N"/>
    <property type="match status" value="1"/>
</dbReference>
<keyword evidence="1" id="KW-0238">DNA-binding</keyword>
<dbReference type="InterPro" id="IPR056880">
    <property type="entry name" value="OB_MEIOB_N"/>
</dbReference>
<dbReference type="GO" id="GO:0003677">
    <property type="term" value="F:DNA binding"/>
    <property type="evidence" value="ECO:0007669"/>
    <property type="project" value="UniProtKB-KW"/>
</dbReference>
<dbReference type="PANTHER" id="PTHR21166">
    <property type="entry name" value="CELL DIVISION CONTROL PROTEIN 24 OB DOMAIN-CONTAINING PROTEIN-RELATED"/>
    <property type="match status" value="1"/>
</dbReference>
<dbReference type="AlphaFoldDB" id="A0ABD0WTY1"/>
<dbReference type="SUPFAM" id="SSF50249">
    <property type="entry name" value="Nucleic acid-binding proteins"/>
    <property type="match status" value="2"/>
</dbReference>
<keyword evidence="6" id="KW-1185">Reference proteome</keyword>
<dbReference type="FunFam" id="2.40.50.140:FF:000527">
    <property type="entry name" value="Methionine sulfoxide reductase B1b"/>
    <property type="match status" value="1"/>
</dbReference>
<dbReference type="GO" id="GO:0051321">
    <property type="term" value="P:meiotic cell cycle"/>
    <property type="evidence" value="ECO:0007669"/>
    <property type="project" value="UniProtKB-KW"/>
</dbReference>
<evidence type="ECO:0000256" key="1">
    <source>
        <dbReference type="ARBA" id="ARBA00023125"/>
    </source>
</evidence>
<dbReference type="Gene3D" id="2.40.50.140">
    <property type="entry name" value="Nucleic acid-binding proteins"/>
    <property type="match status" value="3"/>
</dbReference>
<sequence>MSYKGQVQNFVAISDLHPNTIHPKVAGVIIGKTDVKSFPDRKNIGFDRFTFGFTIKDSPEYFINVSSWGNDGYINGLSNSFSIGDCVIIENPLVATKDPEKEDKFCASTPSFYRLLVSEAHSQLSICADVDMVNWMMPLLHHPVKDSRDFYSLGDIMANGKSLDGNVINILAVVRSIAEPKYFTTADGRKGQRLEVKLFDDSVTSFPLLCWDKEVIQLAQTLIPRETVLFISDARIGFDSFRNCMTATVNSKTIITINPDTKEASLLYSYAKDVSESGLLDENDMSGDVSVDSISDVYTVSQLKLKAKENPEMFCVVTYSFISKLDLNASISKVIRSRCSKCRYQVNEETQSCSNTACPGLDQPLTVTTGFDLLVDVTDHTGTLHSCSMNGTVAEKTLGCTHEEFVNLTEDERTAMKWKILLERCKLYIKITPSSKTRSGMRCNVLECSLADPGEVKQNMSALL</sequence>
<evidence type="ECO:0000256" key="3">
    <source>
        <dbReference type="ARBA" id="ARBA00038329"/>
    </source>
</evidence>
<name>A0ABD0WTY1_UMBPY</name>
<dbReference type="FunFam" id="2.40.50.140:FF:000171">
    <property type="entry name" value="meiosis-specific with OB domain-containing protein isoform X1"/>
    <property type="match status" value="1"/>
</dbReference>
<dbReference type="Proteomes" id="UP001557470">
    <property type="component" value="Unassembled WGS sequence"/>
</dbReference>
<keyword evidence="2" id="KW-0469">Meiosis</keyword>
<accession>A0ABD0WTY1</accession>
<proteinExistence type="inferred from homology"/>
<gene>
    <name evidence="5" type="ORF">UPYG_G00135010</name>
</gene>
<evidence type="ECO:0000313" key="6">
    <source>
        <dbReference type="Proteomes" id="UP001557470"/>
    </source>
</evidence>
<evidence type="ECO:0000313" key="5">
    <source>
        <dbReference type="EMBL" id="KAL0983941.1"/>
    </source>
</evidence>
<feature type="domain" description="MEIOB-like N-terminal" evidence="4">
    <location>
        <begin position="7"/>
        <end position="145"/>
    </location>
</feature>
<comment type="caution">
    <text evidence="5">The sequence shown here is derived from an EMBL/GenBank/DDBJ whole genome shotgun (WGS) entry which is preliminary data.</text>
</comment>
<dbReference type="FunFam" id="2.40.50.140:FF:000239">
    <property type="entry name" value="Meiosis specific with OB domains"/>
    <property type="match status" value="1"/>
</dbReference>
<protein>
    <recommendedName>
        <fullName evidence="4">MEIOB-like N-terminal domain-containing protein</fullName>
    </recommendedName>
</protein>
<organism evidence="5 6">
    <name type="scientific">Umbra pygmaea</name>
    <name type="common">Eastern mudminnow</name>
    <dbReference type="NCBI Taxonomy" id="75934"/>
    <lineage>
        <taxon>Eukaryota</taxon>
        <taxon>Metazoa</taxon>
        <taxon>Chordata</taxon>
        <taxon>Craniata</taxon>
        <taxon>Vertebrata</taxon>
        <taxon>Euteleostomi</taxon>
        <taxon>Actinopterygii</taxon>
        <taxon>Neopterygii</taxon>
        <taxon>Teleostei</taxon>
        <taxon>Protacanthopterygii</taxon>
        <taxon>Esociformes</taxon>
        <taxon>Umbridae</taxon>
        <taxon>Umbra</taxon>
    </lineage>
</organism>
<dbReference type="PANTHER" id="PTHR21166:SF2">
    <property type="entry name" value="CELL DIVISION CONTROL PROTEIN 24 OB DOMAIN-CONTAINING PROTEIN-RELATED"/>
    <property type="match status" value="1"/>
</dbReference>
<reference evidence="5 6" key="1">
    <citation type="submission" date="2024-06" db="EMBL/GenBank/DDBJ databases">
        <authorList>
            <person name="Pan Q."/>
            <person name="Wen M."/>
            <person name="Jouanno E."/>
            <person name="Zahm M."/>
            <person name="Klopp C."/>
            <person name="Cabau C."/>
            <person name="Louis A."/>
            <person name="Berthelot C."/>
            <person name="Parey E."/>
            <person name="Roest Crollius H."/>
            <person name="Montfort J."/>
            <person name="Robinson-Rechavi M."/>
            <person name="Bouchez O."/>
            <person name="Lampietro C."/>
            <person name="Lopez Roques C."/>
            <person name="Donnadieu C."/>
            <person name="Postlethwait J."/>
            <person name="Bobe J."/>
            <person name="Verreycken H."/>
            <person name="Guiguen Y."/>
        </authorList>
    </citation>
    <scope>NUCLEOTIDE SEQUENCE [LARGE SCALE GENOMIC DNA]</scope>
    <source>
        <strain evidence="5">Up_M1</strain>
        <tissue evidence="5">Testis</tissue>
    </source>
</reference>
<dbReference type="EMBL" id="JAGEUA010000004">
    <property type="protein sequence ID" value="KAL0983941.1"/>
    <property type="molecule type" value="Genomic_DNA"/>
</dbReference>
<dbReference type="InterPro" id="IPR012340">
    <property type="entry name" value="NA-bd_OB-fold"/>
</dbReference>
<evidence type="ECO:0000256" key="2">
    <source>
        <dbReference type="ARBA" id="ARBA00023254"/>
    </source>
</evidence>
<comment type="similarity">
    <text evidence="3">Belongs to the MEIOB family.</text>
</comment>
<evidence type="ECO:0000259" key="4">
    <source>
        <dbReference type="Pfam" id="PF24903"/>
    </source>
</evidence>